<keyword evidence="2" id="KW-1133">Transmembrane helix</keyword>
<accession>A0AAE3R0N2</accession>
<dbReference type="RefSeq" id="WP_314510978.1">
    <property type="nucleotide sequence ID" value="NZ_JASJOU010000003.1"/>
</dbReference>
<feature type="transmembrane region" description="Helical" evidence="2">
    <location>
        <begin position="231"/>
        <end position="254"/>
    </location>
</feature>
<feature type="transmembrane region" description="Helical" evidence="2">
    <location>
        <begin position="105"/>
        <end position="129"/>
    </location>
</feature>
<dbReference type="CDD" id="cd06257">
    <property type="entry name" value="DnaJ"/>
    <property type="match status" value="1"/>
</dbReference>
<feature type="domain" description="J" evidence="3">
    <location>
        <begin position="3"/>
        <end position="67"/>
    </location>
</feature>
<keyword evidence="5" id="KW-1185">Reference proteome</keyword>
<dbReference type="SUPFAM" id="SSF46565">
    <property type="entry name" value="Chaperone J-domain"/>
    <property type="match status" value="1"/>
</dbReference>
<dbReference type="PANTHER" id="PTHR44360:SF1">
    <property type="entry name" value="DNAJ HOMOLOG SUBFAMILY B MEMBER 9"/>
    <property type="match status" value="1"/>
</dbReference>
<feature type="transmembrane region" description="Helical" evidence="2">
    <location>
        <begin position="204"/>
        <end position="224"/>
    </location>
</feature>
<dbReference type="PANTHER" id="PTHR44360">
    <property type="entry name" value="DNAJ HOMOLOG SUBFAMILY B MEMBER 9"/>
    <property type="match status" value="1"/>
</dbReference>
<evidence type="ECO:0000259" key="3">
    <source>
        <dbReference type="PROSITE" id="PS50076"/>
    </source>
</evidence>
<evidence type="ECO:0000313" key="5">
    <source>
        <dbReference type="Proteomes" id="UP001232063"/>
    </source>
</evidence>
<dbReference type="GO" id="GO:0036503">
    <property type="term" value="P:ERAD pathway"/>
    <property type="evidence" value="ECO:0007669"/>
    <property type="project" value="TreeGrafter"/>
</dbReference>
<dbReference type="Gene3D" id="1.10.287.110">
    <property type="entry name" value="DnaJ domain"/>
    <property type="match status" value="1"/>
</dbReference>
<keyword evidence="2" id="KW-0472">Membrane</keyword>
<dbReference type="InterPro" id="IPR051948">
    <property type="entry name" value="Hsp70_co-chaperone_J-domain"/>
</dbReference>
<reference evidence="4" key="1">
    <citation type="submission" date="2023-05" db="EMBL/GenBank/DDBJ databases">
        <authorList>
            <person name="Zhang X."/>
        </authorList>
    </citation>
    <scope>NUCLEOTIDE SEQUENCE</scope>
    <source>
        <strain evidence="4">BD1B2-1</strain>
    </source>
</reference>
<evidence type="ECO:0000256" key="2">
    <source>
        <dbReference type="SAM" id="Phobius"/>
    </source>
</evidence>
<gene>
    <name evidence="4" type="ORF">QNI22_12620</name>
</gene>
<name>A0AAE3R0N2_9BACT</name>
<dbReference type="PROSITE" id="PS50076">
    <property type="entry name" value="DNAJ_2"/>
    <property type="match status" value="1"/>
</dbReference>
<sequence length="256" mass="29479">MKDYYNILQVSPDADTAEIKKSFRRLATLYHPDKNPDPSAHYLFQEINEAYQIIGDNQQRQWYDLKRMYVVAEPVPISYTPPVQPRRPPPAYKPRQRVHIDLRPYVVFARGMSWICLIFCLLLVVDYLLPKPFSEEPVLGVRIMHQTGKIVVTTPRRVMTMPMTGNFIIDLSKYTPVSIYRTPLFGSVVKAELKGMEAPTENNIYGSLVFFPVLLFILSLLGVVIRNNIELIVNFGIASSIILIITLFLIFVVFRL</sequence>
<organism evidence="4 5">
    <name type="scientific">Xanthocytophaga agilis</name>
    <dbReference type="NCBI Taxonomy" id="3048010"/>
    <lineage>
        <taxon>Bacteria</taxon>
        <taxon>Pseudomonadati</taxon>
        <taxon>Bacteroidota</taxon>
        <taxon>Cytophagia</taxon>
        <taxon>Cytophagales</taxon>
        <taxon>Rhodocytophagaceae</taxon>
        <taxon>Xanthocytophaga</taxon>
    </lineage>
</organism>
<dbReference type="PRINTS" id="PR00625">
    <property type="entry name" value="JDOMAIN"/>
</dbReference>
<evidence type="ECO:0000313" key="4">
    <source>
        <dbReference type="EMBL" id="MDJ1501501.1"/>
    </source>
</evidence>
<dbReference type="AlphaFoldDB" id="A0AAE3R0N2"/>
<keyword evidence="2" id="KW-0812">Transmembrane</keyword>
<dbReference type="InterPro" id="IPR036869">
    <property type="entry name" value="J_dom_sf"/>
</dbReference>
<keyword evidence="1" id="KW-0143">Chaperone</keyword>
<evidence type="ECO:0000256" key="1">
    <source>
        <dbReference type="ARBA" id="ARBA00023186"/>
    </source>
</evidence>
<dbReference type="SMART" id="SM00271">
    <property type="entry name" value="DnaJ"/>
    <property type="match status" value="1"/>
</dbReference>
<proteinExistence type="predicted"/>
<dbReference type="GO" id="GO:0051087">
    <property type="term" value="F:protein-folding chaperone binding"/>
    <property type="evidence" value="ECO:0007669"/>
    <property type="project" value="TreeGrafter"/>
</dbReference>
<dbReference type="Pfam" id="PF00226">
    <property type="entry name" value="DnaJ"/>
    <property type="match status" value="1"/>
</dbReference>
<dbReference type="Proteomes" id="UP001232063">
    <property type="component" value="Unassembled WGS sequence"/>
</dbReference>
<comment type="caution">
    <text evidence="4">The sequence shown here is derived from an EMBL/GenBank/DDBJ whole genome shotgun (WGS) entry which is preliminary data.</text>
</comment>
<dbReference type="InterPro" id="IPR001623">
    <property type="entry name" value="DnaJ_domain"/>
</dbReference>
<dbReference type="EMBL" id="JASJOU010000003">
    <property type="protein sequence ID" value="MDJ1501501.1"/>
    <property type="molecule type" value="Genomic_DNA"/>
</dbReference>
<protein>
    <submittedName>
        <fullName evidence="4">J domain-containing protein</fullName>
    </submittedName>
</protein>
<dbReference type="GO" id="GO:0051787">
    <property type="term" value="F:misfolded protein binding"/>
    <property type="evidence" value="ECO:0007669"/>
    <property type="project" value="TreeGrafter"/>
</dbReference>